<dbReference type="GO" id="GO:0005840">
    <property type="term" value="C:ribosome"/>
    <property type="evidence" value="ECO:0007669"/>
    <property type="project" value="UniProtKB-KW"/>
</dbReference>
<reference evidence="2" key="1">
    <citation type="journal article" date="2004" name="RNA">
        <title>Mitochondrial 3' tRNA editing in the jakobid Seculamonas ecuadoriensis: a novel mechanism and implications for tRNA processing.</title>
        <authorList>
            <person name="Leigh J."/>
            <person name="Lang B.F."/>
        </authorList>
    </citation>
    <scope>NUCLEOTIDE SEQUENCE</scope>
    <source>
        <strain evidence="2">ATCC 50422</strain>
    </source>
</reference>
<gene>
    <name evidence="2" type="primary">rpl10</name>
</gene>
<evidence type="ECO:0000256" key="1">
    <source>
        <dbReference type="ARBA" id="ARBA00008889"/>
    </source>
</evidence>
<dbReference type="EMBL" id="KC353355">
    <property type="protein sequence ID" value="AGH24226.1"/>
    <property type="molecule type" value="Genomic_DNA"/>
</dbReference>
<name>M4QA44_JAKLI</name>
<dbReference type="SUPFAM" id="SSF160369">
    <property type="entry name" value="Ribosomal protein L10-like"/>
    <property type="match status" value="1"/>
</dbReference>
<keyword evidence="2" id="KW-0687">Ribonucleoprotein</keyword>
<dbReference type="Gene3D" id="3.30.70.1730">
    <property type="match status" value="1"/>
</dbReference>
<reference evidence="2" key="2">
    <citation type="journal article" date="2006" name="RNA">
        <title>Hybrid E. coli--Mitochondrial ribonuclease P RNAs are catalytically active.</title>
        <authorList>
            <person name="Seif E."/>
            <person name="Cadieux A."/>
            <person name="Lang B.F."/>
        </authorList>
    </citation>
    <scope>NUCLEOTIDE SEQUENCE</scope>
    <source>
        <strain evidence="2">ATCC 50422</strain>
    </source>
</reference>
<dbReference type="AlphaFoldDB" id="M4QA44"/>
<dbReference type="RefSeq" id="YP_007890732.1">
    <property type="nucleotide sequence ID" value="NC_021127.1"/>
</dbReference>
<keyword evidence="2" id="KW-0689">Ribosomal protein</keyword>
<comment type="similarity">
    <text evidence="1">Belongs to the universal ribosomal protein uL10 family.</text>
</comment>
<reference evidence="2" key="3">
    <citation type="journal article" date="2013" name="Genome Biol. Evol.">
        <title>Strikingly bacteria-like and gene-rich mitochondrial genomes throughout jakobid protists.</title>
        <authorList>
            <person name="Burger G."/>
            <person name="Gray M.W."/>
            <person name="Forget L."/>
            <person name="Lang B.F."/>
        </authorList>
    </citation>
    <scope>NUCLEOTIDE SEQUENCE</scope>
    <source>
        <strain evidence="2">ATCC 50422</strain>
    </source>
</reference>
<organism evidence="2">
    <name type="scientific">Jakoba libera</name>
    <name type="common">Flagellate</name>
    <name type="synonym">Cryptobia libera</name>
    <dbReference type="NCBI Taxonomy" id="143017"/>
    <lineage>
        <taxon>Eukaryota</taxon>
        <taxon>Discoba</taxon>
        <taxon>Jakobida</taxon>
        <taxon>Histionina</taxon>
        <taxon>Jakobidae</taxon>
        <taxon>Jakoba</taxon>
    </lineage>
</organism>
<dbReference type="InterPro" id="IPR043141">
    <property type="entry name" value="Ribosomal_uL10-like_sf"/>
</dbReference>
<keyword evidence="2" id="KW-0496">Mitochondrion</keyword>
<accession>M4QA44</accession>
<evidence type="ECO:0000313" key="2">
    <source>
        <dbReference type="EMBL" id="AGH24226.1"/>
    </source>
</evidence>
<proteinExistence type="inferred from homology"/>
<dbReference type="GeneID" id="15333164"/>
<protein>
    <submittedName>
        <fullName evidence="2">Ribosomal protein L10</fullName>
    </submittedName>
</protein>
<geneLocation type="mitochondrion" evidence="2"/>
<sequence>MKKRLKKWKVEEYTKEMQEDCLVIFLDYSKLGQSSCSTFLQTLENQKKLKEVHTKLTLCVVKNSLYRKVLQLSTLRSLETFLRGPVLKVKVKVSSTLENDPFLMFFLQWLEKQSDYVFLGAKWNDQLVNLKQLKCACQFNSSQVVSSLYPKSIQQNVRLLRNPIWKLIKILTFVQEETNAIKM</sequence>